<organism evidence="2">
    <name type="scientific">Ignisphaera aggregans</name>
    <dbReference type="NCBI Taxonomy" id="334771"/>
    <lineage>
        <taxon>Archaea</taxon>
        <taxon>Thermoproteota</taxon>
        <taxon>Thermoprotei</taxon>
        <taxon>Desulfurococcales</taxon>
        <taxon>Desulfurococcaceae</taxon>
        <taxon>Ignisphaera</taxon>
    </lineage>
</organism>
<dbReference type="InterPro" id="IPR024271">
    <property type="entry name" value="DUF3782"/>
</dbReference>
<gene>
    <name evidence="2" type="ORF">ENO26_11025</name>
</gene>
<dbReference type="SUPFAM" id="SSF52980">
    <property type="entry name" value="Restriction endonuclease-like"/>
    <property type="match status" value="1"/>
</dbReference>
<dbReference type="PANTHER" id="PTHR34314:SF6">
    <property type="entry name" value="DUF3782 DOMAIN-CONTAINING PROTEIN"/>
    <property type="match status" value="1"/>
</dbReference>
<dbReference type="PANTHER" id="PTHR34314">
    <property type="entry name" value="CRENARCHAEAL PROTEIN, PUTATIVE-RELATED"/>
    <property type="match status" value="1"/>
</dbReference>
<comment type="caution">
    <text evidence="2">The sequence shown here is derived from an EMBL/GenBank/DDBJ whole genome shotgun (WGS) entry which is preliminary data.</text>
</comment>
<dbReference type="InterPro" id="IPR011335">
    <property type="entry name" value="Restrct_endonuc-II-like"/>
</dbReference>
<dbReference type="Pfam" id="PF12644">
    <property type="entry name" value="DUF3782"/>
    <property type="match status" value="1"/>
</dbReference>
<keyword evidence="1" id="KW-0175">Coiled coil</keyword>
<evidence type="ECO:0000256" key="1">
    <source>
        <dbReference type="SAM" id="Coils"/>
    </source>
</evidence>
<dbReference type="AlphaFoldDB" id="A0A7J2U670"/>
<accession>A0A7J2U670</accession>
<dbReference type="Pfam" id="PF07788">
    <property type="entry name" value="PDDEXK_10"/>
    <property type="match status" value="1"/>
</dbReference>
<dbReference type="EMBL" id="DSEU01000078">
    <property type="protein sequence ID" value="HEM68069.1"/>
    <property type="molecule type" value="Genomic_DNA"/>
</dbReference>
<reference evidence="2" key="1">
    <citation type="journal article" date="2020" name="mSystems">
        <title>Genome- and Community-Level Interaction Insights into Carbon Utilization and Element Cycling Functions of Hydrothermarchaeota in Hydrothermal Sediment.</title>
        <authorList>
            <person name="Zhou Z."/>
            <person name="Liu Y."/>
            <person name="Xu W."/>
            <person name="Pan J."/>
            <person name="Luo Z.H."/>
            <person name="Li M."/>
        </authorList>
    </citation>
    <scope>NUCLEOTIDE SEQUENCE [LARGE SCALE GENOMIC DNA]</scope>
    <source>
        <strain evidence="2">SpSt-125</strain>
    </source>
</reference>
<proteinExistence type="predicted"/>
<dbReference type="InterPro" id="IPR012431">
    <property type="entry name" value="PDDEXK_10"/>
</dbReference>
<feature type="coiled-coil region" evidence="1">
    <location>
        <begin position="48"/>
        <end position="82"/>
    </location>
</feature>
<sequence length="214" mass="24551">MSTATIDWSRLEEVVERAVRRARAEELKDVADAIKTLAEYVKKGYDILAEHSKRIEEHSRILEEHSKRIEELIKEVRELSRIVNVVAHRFGVLSEEAFRNAMKYVIEEFFGVAKVEKWVYNDAEGFVHGVPAVIEVDVVIRDREYILLEVKSRVSRGDVYELSKVGKLYEKVTGVKPRLAIIGGFMDRGVKEMAERLGVEIILITTSLYNESSL</sequence>
<evidence type="ECO:0000313" key="2">
    <source>
        <dbReference type="EMBL" id="HEM68069.1"/>
    </source>
</evidence>
<protein>
    <submittedName>
        <fullName evidence="2">DUF3782 domain-containing protein</fullName>
    </submittedName>
</protein>
<name>A0A7J2U670_9CREN</name>